<accession>A0A7C3RX08</accession>
<dbReference type="AlphaFoldDB" id="A0A7C3RX08"/>
<feature type="transmembrane region" description="Helical" evidence="1">
    <location>
        <begin position="31"/>
        <end position="52"/>
    </location>
</feature>
<protein>
    <submittedName>
        <fullName evidence="2">Uncharacterized protein</fullName>
    </submittedName>
</protein>
<comment type="caution">
    <text evidence="2">The sequence shown here is derived from an EMBL/GenBank/DDBJ whole genome shotgun (WGS) entry which is preliminary data.</text>
</comment>
<evidence type="ECO:0000313" key="2">
    <source>
        <dbReference type="EMBL" id="HFX13925.1"/>
    </source>
</evidence>
<evidence type="ECO:0000256" key="1">
    <source>
        <dbReference type="SAM" id="Phobius"/>
    </source>
</evidence>
<proteinExistence type="predicted"/>
<sequence length="105" mass="12234">MNTQIGIWLMIPIITGMALAPIPHSSIVKSIVIIITFLYSIIFGTVRYAFFINLLLKFTYIFSLPLYFTLGPFIDFTYIVGFYSFYSGIIANKLQKIKENWKWVY</sequence>
<dbReference type="EMBL" id="DTIN01000028">
    <property type="protein sequence ID" value="HFX13925.1"/>
    <property type="molecule type" value="Genomic_DNA"/>
</dbReference>
<name>A0A7C3RX08_DICTH</name>
<feature type="transmembrane region" description="Helical" evidence="1">
    <location>
        <begin position="6"/>
        <end position="24"/>
    </location>
</feature>
<reference evidence="2" key="1">
    <citation type="journal article" date="2020" name="mSystems">
        <title>Genome- and Community-Level Interaction Insights into Carbon Utilization and Element Cycling Functions of Hydrothermarchaeota in Hydrothermal Sediment.</title>
        <authorList>
            <person name="Zhou Z."/>
            <person name="Liu Y."/>
            <person name="Xu W."/>
            <person name="Pan J."/>
            <person name="Luo Z.H."/>
            <person name="Li M."/>
        </authorList>
    </citation>
    <scope>NUCLEOTIDE SEQUENCE [LARGE SCALE GENOMIC DNA]</scope>
    <source>
        <strain evidence="2">SpSt-81</strain>
    </source>
</reference>
<keyword evidence="1" id="KW-1133">Transmembrane helix</keyword>
<organism evidence="2">
    <name type="scientific">Dictyoglomus thermophilum</name>
    <dbReference type="NCBI Taxonomy" id="14"/>
    <lineage>
        <taxon>Bacteria</taxon>
        <taxon>Pseudomonadati</taxon>
        <taxon>Dictyoglomota</taxon>
        <taxon>Dictyoglomia</taxon>
        <taxon>Dictyoglomales</taxon>
        <taxon>Dictyoglomaceae</taxon>
        <taxon>Dictyoglomus</taxon>
    </lineage>
</organism>
<feature type="transmembrane region" description="Helical" evidence="1">
    <location>
        <begin position="64"/>
        <end position="86"/>
    </location>
</feature>
<keyword evidence="1" id="KW-0812">Transmembrane</keyword>
<keyword evidence="1" id="KW-0472">Membrane</keyword>
<gene>
    <name evidence="2" type="ORF">ENW00_07245</name>
</gene>